<comment type="similarity">
    <text evidence="1">Belongs to the outer membrane factor (OMF) (TC 1.B.17) family.</text>
</comment>
<dbReference type="PROSITE" id="PS51257">
    <property type="entry name" value="PROKAR_LIPOPROTEIN"/>
    <property type="match status" value="1"/>
</dbReference>
<evidence type="ECO:0000256" key="2">
    <source>
        <dbReference type="SAM" id="Coils"/>
    </source>
</evidence>
<dbReference type="GO" id="GO:0015562">
    <property type="term" value="F:efflux transmembrane transporter activity"/>
    <property type="evidence" value="ECO:0007669"/>
    <property type="project" value="InterPro"/>
</dbReference>
<keyword evidence="2" id="KW-0175">Coiled coil</keyword>
<reference evidence="3 4" key="1">
    <citation type="submission" date="2013-09" db="EMBL/GenBank/DDBJ databases">
        <title>Whole genome shotgun sequence of Novosphingobium tardaugens NBRC 16725.</title>
        <authorList>
            <person name="Isaki S."/>
            <person name="Hosoyama A."/>
            <person name="Tsuchikane K."/>
            <person name="Katsumata H."/>
            <person name="Ando Y."/>
            <person name="Yamazaki S."/>
            <person name="Fujita N."/>
        </authorList>
    </citation>
    <scope>NUCLEOTIDE SEQUENCE [LARGE SCALE GENOMIC DNA]</scope>
    <source>
        <strain evidence="3 4">NBRC 16725</strain>
    </source>
</reference>
<dbReference type="EMBL" id="BASZ01000006">
    <property type="protein sequence ID" value="GAD49707.1"/>
    <property type="molecule type" value="Genomic_DNA"/>
</dbReference>
<dbReference type="SUPFAM" id="SSF56954">
    <property type="entry name" value="Outer membrane efflux proteins (OEP)"/>
    <property type="match status" value="1"/>
</dbReference>
<feature type="coiled-coil region" evidence="2">
    <location>
        <begin position="207"/>
        <end position="251"/>
    </location>
</feature>
<comment type="caution">
    <text evidence="3">The sequence shown here is derived from an EMBL/GenBank/DDBJ whole genome shotgun (WGS) entry which is preliminary data.</text>
</comment>
<dbReference type="PANTHER" id="PTHR30203:SF24">
    <property type="entry name" value="BLR4935 PROTEIN"/>
    <property type="match status" value="1"/>
</dbReference>
<dbReference type="KEGG" id="ntd:EGO55_18660"/>
<evidence type="ECO:0000313" key="4">
    <source>
        <dbReference type="Proteomes" id="UP000016568"/>
    </source>
</evidence>
<gene>
    <name evidence="3" type="ORF">NT2_06_01470</name>
</gene>
<protein>
    <submittedName>
        <fullName evidence="3">Putative outer membrane efflux protein</fullName>
    </submittedName>
</protein>
<name>U2YMJ1_9SPHN</name>
<dbReference type="Gene3D" id="1.20.1600.10">
    <property type="entry name" value="Outer membrane efflux proteins (OEP)"/>
    <property type="match status" value="1"/>
</dbReference>
<dbReference type="eggNOG" id="COG1538">
    <property type="taxonomic scope" value="Bacteria"/>
</dbReference>
<dbReference type="Proteomes" id="UP000016568">
    <property type="component" value="Unassembled WGS sequence"/>
</dbReference>
<organism evidence="3 4">
    <name type="scientific">Caenibius tardaugens NBRC 16725</name>
    <dbReference type="NCBI Taxonomy" id="1219035"/>
    <lineage>
        <taxon>Bacteria</taxon>
        <taxon>Pseudomonadati</taxon>
        <taxon>Pseudomonadota</taxon>
        <taxon>Alphaproteobacteria</taxon>
        <taxon>Sphingomonadales</taxon>
        <taxon>Erythrobacteraceae</taxon>
        <taxon>Caenibius</taxon>
    </lineage>
</organism>
<keyword evidence="4" id="KW-1185">Reference proteome</keyword>
<dbReference type="AlphaFoldDB" id="U2YMJ1"/>
<evidence type="ECO:0000256" key="1">
    <source>
        <dbReference type="ARBA" id="ARBA00007613"/>
    </source>
</evidence>
<proteinExistence type="inferred from homology"/>
<dbReference type="InterPro" id="IPR010131">
    <property type="entry name" value="MdtP/NodT-like"/>
</dbReference>
<dbReference type="RefSeq" id="WP_021690612.1">
    <property type="nucleotide sequence ID" value="NZ_BASZ01000006.1"/>
</dbReference>
<dbReference type="PANTHER" id="PTHR30203">
    <property type="entry name" value="OUTER MEMBRANE CATION EFFLUX PROTEIN"/>
    <property type="match status" value="1"/>
</dbReference>
<dbReference type="Pfam" id="PF02321">
    <property type="entry name" value="OEP"/>
    <property type="match status" value="2"/>
</dbReference>
<sequence length="474" mass="49781">MTAQTRQSPVTVIRRRPWGRGAGLTAVVLGLAGCTHYAPNPISIPNTATRFSARSADLNGAVSACRTMAPRAPCDAGNPDKLVLFEVLLANNPAVAMARARVASAEAAARAAHAPIGPTMTLSSEYAGADPKPWLLGVATDFPLDTGGRRASRIGSADLAVTAARYDLAEAIWAARMALVRALADQMVADRQGTVANRLQALQERRFAVLERRVAQGEASRAELERTRADLADARSRLATAQAKREAATVQIAAALGVPLDQVRKLSASWPGLEALSPLAALAPGDRYSALLGRADLLKGMTAYEQSEFDLRGEVAKQYPALSVGPGFSWDHGLVKIPFNVGLALPPLDLNRRAIAAAEARRSEAAAQLEALYAGAVAGIDQAMAEATAARRSLSQARELDLPIATRLAAQADRELAAGAIDRNDWAAAQAGLEVARLAELDALARVLAADSALEEVLRRPLTGPETLIEGAGS</sequence>
<dbReference type="InterPro" id="IPR003423">
    <property type="entry name" value="OMP_efflux"/>
</dbReference>
<accession>U2YMJ1</accession>
<evidence type="ECO:0000313" key="3">
    <source>
        <dbReference type="EMBL" id="GAD49707.1"/>
    </source>
</evidence>
<dbReference type="OrthoDB" id="9791261at2"/>